<dbReference type="AlphaFoldDB" id="A0A1G2QC26"/>
<accession>A0A1G2QC26</accession>
<sequence length="98" mass="10973">MSKQILADLIKEKLGIADLSVEEQEKILLRLEEQILRRATLDILESLPAGEKAELEAIISASDDETIVRFLREKLGVNLDEVMTKTANEHLADLTNSD</sequence>
<evidence type="ECO:0000313" key="1">
    <source>
        <dbReference type="EMBL" id="OHA58008.1"/>
    </source>
</evidence>
<evidence type="ECO:0000313" key="2">
    <source>
        <dbReference type="Proteomes" id="UP000178481"/>
    </source>
</evidence>
<reference evidence="1 2" key="1">
    <citation type="journal article" date="2016" name="Nat. Commun.">
        <title>Thousands of microbial genomes shed light on interconnected biogeochemical processes in an aquifer system.</title>
        <authorList>
            <person name="Anantharaman K."/>
            <person name="Brown C.T."/>
            <person name="Hug L.A."/>
            <person name="Sharon I."/>
            <person name="Castelle C.J."/>
            <person name="Probst A.J."/>
            <person name="Thomas B.C."/>
            <person name="Singh A."/>
            <person name="Wilkins M.J."/>
            <person name="Karaoz U."/>
            <person name="Brodie E.L."/>
            <person name="Williams K.H."/>
            <person name="Hubbard S.S."/>
            <person name="Banfield J.F."/>
        </authorList>
    </citation>
    <scope>NUCLEOTIDE SEQUENCE [LARGE SCALE GENOMIC DNA]</scope>
</reference>
<dbReference type="EMBL" id="MHTI01000040">
    <property type="protein sequence ID" value="OHA58008.1"/>
    <property type="molecule type" value="Genomic_DNA"/>
</dbReference>
<organism evidence="1 2">
    <name type="scientific">Candidatus Vogelbacteria bacterium RIFOXYD1_FULL_42_15</name>
    <dbReference type="NCBI Taxonomy" id="1802437"/>
    <lineage>
        <taxon>Bacteria</taxon>
        <taxon>Candidatus Vogeliibacteriota</taxon>
    </lineage>
</organism>
<dbReference type="Proteomes" id="UP000178481">
    <property type="component" value="Unassembled WGS sequence"/>
</dbReference>
<proteinExistence type="predicted"/>
<protein>
    <submittedName>
        <fullName evidence="1">Uncharacterized protein</fullName>
    </submittedName>
</protein>
<name>A0A1G2QC26_9BACT</name>
<comment type="caution">
    <text evidence="1">The sequence shown here is derived from an EMBL/GenBank/DDBJ whole genome shotgun (WGS) entry which is preliminary data.</text>
</comment>
<gene>
    <name evidence="1" type="ORF">A2607_00945</name>
</gene>